<evidence type="ECO:0000259" key="2">
    <source>
        <dbReference type="Pfam" id="PF25980"/>
    </source>
</evidence>
<evidence type="ECO:0000313" key="4">
    <source>
        <dbReference type="Proteomes" id="UP000032142"/>
    </source>
</evidence>
<name>A0A0B0NBM4_GOSAR</name>
<dbReference type="EMBL" id="KN396721">
    <property type="protein sequence ID" value="KHG11938.1"/>
    <property type="molecule type" value="Genomic_DNA"/>
</dbReference>
<dbReference type="PANTHER" id="PTHR46851">
    <property type="entry name" value="OS01G0884500 PROTEIN"/>
    <property type="match status" value="1"/>
</dbReference>
<protein>
    <recommendedName>
        <fullName evidence="2">NERD domain-containing protein</fullName>
    </recommendedName>
</protein>
<dbReference type="PANTHER" id="PTHR46851:SF23">
    <property type="entry name" value="SWIB_MDM2 DOMAIN-CONTAINING PROTEIN"/>
    <property type="match status" value="1"/>
</dbReference>
<keyword evidence="4" id="KW-1185">Reference proteome</keyword>
<proteinExistence type="predicted"/>
<evidence type="ECO:0000313" key="3">
    <source>
        <dbReference type="EMBL" id="KHG11938.1"/>
    </source>
</evidence>
<sequence>MRTRMLERPTVLDLEQKARSLHEDITKHWITKELALLRSQINRVNEKGWRREYPFDKVIQLSEYMYKMQLLQTPSEQSHLIHEVPEVVAEPEPASVDSPREYREKHKASLEPIAARSKESNKT</sequence>
<evidence type="ECO:0000256" key="1">
    <source>
        <dbReference type="SAM" id="MobiDB-lite"/>
    </source>
</evidence>
<dbReference type="InterPro" id="IPR058668">
    <property type="entry name" value="NERD_dom"/>
</dbReference>
<dbReference type="Pfam" id="PF25980">
    <property type="entry name" value="NERD_plant"/>
    <property type="match status" value="1"/>
</dbReference>
<feature type="compositionally biased region" description="Basic and acidic residues" evidence="1">
    <location>
        <begin position="98"/>
        <end position="109"/>
    </location>
</feature>
<organism evidence="3 4">
    <name type="scientific">Gossypium arboreum</name>
    <name type="common">Tree cotton</name>
    <name type="synonym">Gossypium nanking</name>
    <dbReference type="NCBI Taxonomy" id="29729"/>
    <lineage>
        <taxon>Eukaryota</taxon>
        <taxon>Viridiplantae</taxon>
        <taxon>Streptophyta</taxon>
        <taxon>Embryophyta</taxon>
        <taxon>Tracheophyta</taxon>
        <taxon>Spermatophyta</taxon>
        <taxon>Magnoliopsida</taxon>
        <taxon>eudicotyledons</taxon>
        <taxon>Gunneridae</taxon>
        <taxon>Pentapetalae</taxon>
        <taxon>rosids</taxon>
        <taxon>malvids</taxon>
        <taxon>Malvales</taxon>
        <taxon>Malvaceae</taxon>
        <taxon>Malvoideae</taxon>
        <taxon>Gossypium</taxon>
    </lineage>
</organism>
<dbReference type="AlphaFoldDB" id="A0A0B0NBM4"/>
<dbReference type="Proteomes" id="UP000032142">
    <property type="component" value="Unassembled WGS sequence"/>
</dbReference>
<reference evidence="4" key="1">
    <citation type="submission" date="2014-09" db="EMBL/GenBank/DDBJ databases">
        <authorList>
            <person name="Mudge J."/>
            <person name="Ramaraj T."/>
            <person name="Lindquist I.E."/>
            <person name="Bharti A.K."/>
            <person name="Sundararajan A."/>
            <person name="Cameron C.T."/>
            <person name="Woodward J.E."/>
            <person name="May G.D."/>
            <person name="Brubaker C."/>
            <person name="Broadhvest J."/>
            <person name="Wilkins T.A."/>
        </authorList>
    </citation>
    <scope>NUCLEOTIDE SEQUENCE</scope>
    <source>
        <strain evidence="4">cv. AKA8401</strain>
    </source>
</reference>
<feature type="domain" description="NERD" evidence="2">
    <location>
        <begin position="23"/>
        <end position="79"/>
    </location>
</feature>
<gene>
    <name evidence="3" type="ORF">F383_06002</name>
</gene>
<dbReference type="InterPro" id="IPR045894">
    <property type="entry name" value="At5g08430-like"/>
</dbReference>
<feature type="region of interest" description="Disordered" evidence="1">
    <location>
        <begin position="86"/>
        <end position="123"/>
    </location>
</feature>
<accession>A0A0B0NBM4</accession>